<reference evidence="4" key="1">
    <citation type="submission" date="2016-04" db="EMBL/GenBank/DDBJ databases">
        <title>Complete Genome Sequences of Twelve Strains of a Stable Defined Moderately Diverse Mouse Microbiota 2 (sDMDMm2).</title>
        <authorList>
            <person name="Uchimura Y."/>
            <person name="Wyss M."/>
            <person name="Brugiroux S."/>
            <person name="Limenitakis J.P."/>
            <person name="Stecher B."/>
            <person name="McCoy K.D."/>
            <person name="Macpherson A.J."/>
        </authorList>
    </citation>
    <scope>NUCLEOTIDE SEQUENCE [LARGE SCALE GENOMIC DNA]</scope>
    <source>
        <strain evidence="4">YL27</strain>
    </source>
</reference>
<keyword evidence="2" id="KW-0732">Signal</keyword>
<dbReference type="InterPro" id="IPR032287">
    <property type="entry name" value="DUF4838"/>
</dbReference>
<evidence type="ECO:0000256" key="2">
    <source>
        <dbReference type="SAM" id="SignalP"/>
    </source>
</evidence>
<accession>A0A1Z2XIU1</accession>
<keyword evidence="4" id="KW-1185">Reference proteome</keyword>
<dbReference type="PANTHER" id="PTHR47406:SF2">
    <property type="entry name" value="ALPHA GLUCURONIDASE N-TERMINAL DOMAIN-CONTAINING PROTEIN"/>
    <property type="match status" value="1"/>
</dbReference>
<feature type="signal peptide" evidence="2">
    <location>
        <begin position="1"/>
        <end position="21"/>
    </location>
</feature>
<proteinExistence type="predicted"/>
<keyword evidence="1" id="KW-0378">Hydrolase</keyword>
<dbReference type="EMBL" id="CP015402">
    <property type="protein sequence ID" value="ANU63563.1"/>
    <property type="molecule type" value="Genomic_DNA"/>
</dbReference>
<dbReference type="OrthoDB" id="1099022at2"/>
<evidence type="ECO:0000256" key="1">
    <source>
        <dbReference type="ARBA" id="ARBA00022801"/>
    </source>
</evidence>
<dbReference type="STRING" id="1796646.A4V02_07380"/>
<name>A0A1B1S9S1_9BACT</name>
<dbReference type="Gene3D" id="2.60.120.260">
    <property type="entry name" value="Galactose-binding domain-like"/>
    <property type="match status" value="1"/>
</dbReference>
<dbReference type="KEGG" id="pary:A4V02_07380"/>
<dbReference type="AlphaFoldDB" id="A0A1B1S9S1"/>
<sequence length="732" mass="82727">MKIRSVIGAMLLPACVLSAQGQITLVRDGKPQSRIVVNSDSPVDRRAADLLQDFVGRISDAKLPVVESKKLKKGDVVIGQGSTEGLTEDGFRLADGDGILYISSGGDKGTLNGVVQLLEDYLGVQYYAADAYTLDRRSTVDISAIGDRVVNPAFRYRQSQCYAMQEDPIYRIWMRFEEPSDEFADGLWVHTFRRLLPPEEYGETHPEYYSYINGMRRPGNASQWCLTNPELFEIVAARIDSIFKANPDRNMISVSQNDGNFTNCHCEECSKIDEYEGSLSGNYVRFLNKLAERFPDKQFSTLAYLFTMHPPKHVKPLPNVNIMLCDIDTKREVPLTDNASGRDFMKALEGWSKISNNIFIWDYGINFDNMVAPFPNFPILQKNIQLFKEHNATMHFSQIGGSKGGDFSEMRAYMVSKLMWNPYLDADSLMRSFMDGYYGAASPYIYQYEKLLEGGLLASDKELWIYDSPVTHKDGMLNAKCRKRYNELFDDAERAVAGDSVLLRRVRMARLPLQYSELEIARTEQGHDPEELKQALALFDERTAEYGVPTLNERNNHPSEYCKLYMERFLPGTTVNKAAGAKITWNVPPTGRYAEIGETALTDGLYGGTTFVESWIGWEGIDGSFVIDLGEEKEFSSVSSDFLHQLGAWILLPEKVVYSISDNGVDFTHFGEKVQPEDRDPKVKFVSLGHESPSPVKARYIKVDITGVKTCPSWHYGVGYPAWFFLDEVTVD</sequence>
<organism evidence="3 4">
    <name type="scientific">Muribaculum intestinale</name>
    <dbReference type="NCBI Taxonomy" id="1796646"/>
    <lineage>
        <taxon>Bacteria</taxon>
        <taxon>Pseudomonadati</taxon>
        <taxon>Bacteroidota</taxon>
        <taxon>Bacteroidia</taxon>
        <taxon>Bacteroidales</taxon>
        <taxon>Muribaculaceae</taxon>
        <taxon>Muribaculum</taxon>
    </lineage>
</organism>
<evidence type="ECO:0000313" key="3">
    <source>
        <dbReference type="EMBL" id="ANU63563.1"/>
    </source>
</evidence>
<dbReference type="PANTHER" id="PTHR47406">
    <property type="entry name" value="COAGULATION FACTOR 5/8 TYPE, C-TERMINAL"/>
    <property type="match status" value="1"/>
</dbReference>
<evidence type="ECO:0000313" key="4">
    <source>
        <dbReference type="Proteomes" id="UP000186351"/>
    </source>
</evidence>
<protein>
    <submittedName>
        <fullName evidence="3">Carbohydrate-binding protein</fullName>
    </submittedName>
</protein>
<dbReference type="InterPro" id="IPR029018">
    <property type="entry name" value="Hex-like_dom2"/>
</dbReference>
<dbReference type="SUPFAM" id="SSF55545">
    <property type="entry name" value="beta-N-acetylhexosaminidase-like domain"/>
    <property type="match status" value="1"/>
</dbReference>
<dbReference type="Pfam" id="PF16126">
    <property type="entry name" value="DUF4838"/>
    <property type="match status" value="1"/>
</dbReference>
<dbReference type="GO" id="GO:0005975">
    <property type="term" value="P:carbohydrate metabolic process"/>
    <property type="evidence" value="ECO:0007669"/>
    <property type="project" value="UniProtKB-ARBA"/>
</dbReference>
<dbReference type="Gene3D" id="3.30.379.10">
    <property type="entry name" value="Chitobiase/beta-hexosaminidase domain 2-like"/>
    <property type="match status" value="1"/>
</dbReference>
<dbReference type="GO" id="GO:0016787">
    <property type="term" value="F:hydrolase activity"/>
    <property type="evidence" value="ECO:0007669"/>
    <property type="project" value="UniProtKB-KW"/>
</dbReference>
<gene>
    <name evidence="3" type="ORF">A4V02_07380</name>
</gene>
<accession>A0A1B1S9S1</accession>
<dbReference type="Proteomes" id="UP000186351">
    <property type="component" value="Chromosome"/>
</dbReference>
<feature type="chain" id="PRO_5008529312" evidence="2">
    <location>
        <begin position="22"/>
        <end position="732"/>
    </location>
</feature>